<proteinExistence type="predicted"/>
<reference evidence="1 2" key="1">
    <citation type="submission" date="2017-10" db="EMBL/GenBank/DDBJ databases">
        <title>The draft genome sequence of Lewinella nigricans NBRC 102662.</title>
        <authorList>
            <person name="Wang K."/>
        </authorList>
    </citation>
    <scope>NUCLEOTIDE SEQUENCE [LARGE SCALE GENOMIC DNA]</scope>
    <source>
        <strain evidence="1 2">NBRC 102662</strain>
    </source>
</reference>
<comment type="caution">
    <text evidence="1">The sequence shown here is derived from an EMBL/GenBank/DDBJ whole genome shotgun (WGS) entry which is preliminary data.</text>
</comment>
<dbReference type="AlphaFoldDB" id="A0A2D0N998"/>
<dbReference type="Proteomes" id="UP000223913">
    <property type="component" value="Unassembled WGS sequence"/>
</dbReference>
<protein>
    <submittedName>
        <fullName evidence="1">Uncharacterized protein</fullName>
    </submittedName>
</protein>
<organism evidence="1 2">
    <name type="scientific">Flavilitoribacter nigricans (strain ATCC 23147 / DSM 23189 / NBRC 102662 / NCIMB 1420 / SS-2)</name>
    <name type="common">Lewinella nigricans</name>
    <dbReference type="NCBI Taxonomy" id="1122177"/>
    <lineage>
        <taxon>Bacteria</taxon>
        <taxon>Pseudomonadati</taxon>
        <taxon>Bacteroidota</taxon>
        <taxon>Saprospiria</taxon>
        <taxon>Saprospirales</taxon>
        <taxon>Lewinellaceae</taxon>
        <taxon>Flavilitoribacter</taxon>
    </lineage>
</organism>
<gene>
    <name evidence="1" type="ORF">CRP01_18175</name>
</gene>
<evidence type="ECO:0000313" key="2">
    <source>
        <dbReference type="Proteomes" id="UP000223913"/>
    </source>
</evidence>
<keyword evidence="2" id="KW-1185">Reference proteome</keyword>
<sequence>MDRFELKALHTREVEELDVPKMWIGTMKGIHLSFKDGYLGCGRAEKLGTYIASACMAGAKVLVNRWL</sequence>
<accession>A0A2D0N998</accession>
<name>A0A2D0N998_FLAN2</name>
<dbReference type="EMBL" id="PDUD01000023">
    <property type="protein sequence ID" value="PHN04958.1"/>
    <property type="molecule type" value="Genomic_DNA"/>
</dbReference>
<evidence type="ECO:0000313" key="1">
    <source>
        <dbReference type="EMBL" id="PHN04958.1"/>
    </source>
</evidence>